<organism evidence="1 2">
    <name type="scientific">Effrenium voratum</name>
    <dbReference type="NCBI Taxonomy" id="2562239"/>
    <lineage>
        <taxon>Eukaryota</taxon>
        <taxon>Sar</taxon>
        <taxon>Alveolata</taxon>
        <taxon>Dinophyceae</taxon>
        <taxon>Suessiales</taxon>
        <taxon>Symbiodiniaceae</taxon>
        <taxon>Effrenium</taxon>
    </lineage>
</organism>
<feature type="non-terminal residue" evidence="1">
    <location>
        <position position="1"/>
    </location>
</feature>
<protein>
    <submittedName>
        <fullName evidence="1">Uncharacterized protein</fullName>
    </submittedName>
</protein>
<dbReference type="Proteomes" id="UP001178507">
    <property type="component" value="Unassembled WGS sequence"/>
</dbReference>
<reference evidence="1" key="1">
    <citation type="submission" date="2023-08" db="EMBL/GenBank/DDBJ databases">
        <authorList>
            <person name="Chen Y."/>
            <person name="Shah S."/>
            <person name="Dougan E. K."/>
            <person name="Thang M."/>
            <person name="Chan C."/>
        </authorList>
    </citation>
    <scope>NUCLEOTIDE SEQUENCE</scope>
</reference>
<proteinExistence type="predicted"/>
<sequence>ADRVPHMLQRRSSDVDDTGKKVCPALPIEHCHVHGIGYLFLPTRCGHKRSNATLMDKNSPQDIASQAIYRGEKATHGQQAGVSQSIRLPFAGNNVQASFYFNQEDEEDYTRCCQHMWTMCDAAKKCEMDSAWAW</sequence>
<keyword evidence="2" id="KW-1185">Reference proteome</keyword>
<evidence type="ECO:0000313" key="2">
    <source>
        <dbReference type="Proteomes" id="UP001178507"/>
    </source>
</evidence>
<comment type="caution">
    <text evidence="1">The sequence shown here is derived from an EMBL/GenBank/DDBJ whole genome shotgun (WGS) entry which is preliminary data.</text>
</comment>
<dbReference type="EMBL" id="CAUJNA010000893">
    <property type="protein sequence ID" value="CAJ1382377.1"/>
    <property type="molecule type" value="Genomic_DNA"/>
</dbReference>
<gene>
    <name evidence="1" type="ORF">EVOR1521_LOCUS9758</name>
</gene>
<dbReference type="AlphaFoldDB" id="A0AA36I7B2"/>
<evidence type="ECO:0000313" key="1">
    <source>
        <dbReference type="EMBL" id="CAJ1382377.1"/>
    </source>
</evidence>
<name>A0AA36I7B2_9DINO</name>
<accession>A0AA36I7B2</accession>